<keyword evidence="2" id="KW-1185">Reference proteome</keyword>
<protein>
    <submittedName>
        <fullName evidence="1">Uncharacterized protein</fullName>
    </submittedName>
</protein>
<accession>A0A3P7HNV2</accession>
<dbReference type="OrthoDB" id="10596891at2759"/>
<evidence type="ECO:0000313" key="1">
    <source>
        <dbReference type="EMBL" id="VDM36085.1"/>
    </source>
</evidence>
<organism evidence="1 2">
    <name type="scientific">Hydatigena taeniaeformis</name>
    <name type="common">Feline tapeworm</name>
    <name type="synonym">Taenia taeniaeformis</name>
    <dbReference type="NCBI Taxonomy" id="6205"/>
    <lineage>
        <taxon>Eukaryota</taxon>
        <taxon>Metazoa</taxon>
        <taxon>Spiralia</taxon>
        <taxon>Lophotrochozoa</taxon>
        <taxon>Platyhelminthes</taxon>
        <taxon>Cestoda</taxon>
        <taxon>Eucestoda</taxon>
        <taxon>Cyclophyllidea</taxon>
        <taxon>Taeniidae</taxon>
        <taxon>Hydatigera</taxon>
    </lineage>
</organism>
<dbReference type="Proteomes" id="UP000274429">
    <property type="component" value="Unassembled WGS sequence"/>
</dbReference>
<evidence type="ECO:0000313" key="2">
    <source>
        <dbReference type="Proteomes" id="UP000274429"/>
    </source>
</evidence>
<dbReference type="EMBL" id="UYWX01022972">
    <property type="protein sequence ID" value="VDM36085.1"/>
    <property type="molecule type" value="Genomic_DNA"/>
</dbReference>
<reference evidence="1 2" key="1">
    <citation type="submission" date="2018-11" db="EMBL/GenBank/DDBJ databases">
        <authorList>
            <consortium name="Pathogen Informatics"/>
        </authorList>
    </citation>
    <scope>NUCLEOTIDE SEQUENCE [LARGE SCALE GENOMIC DNA]</scope>
</reference>
<name>A0A3P7HNV2_HYDTA</name>
<sequence>MDGIRACLHKALKLTCRGAHASDGALAEHSEETQKEEAWLNVLLASGAVSGTALANGLGNSLPAVTGVGNVFSQQPRATPEVLHAPVFAQPNEAALKQVMSFQFTPEVAQMPPLGLPGIGVSPEVFAPLQNSAAA</sequence>
<dbReference type="AlphaFoldDB" id="A0A3P7HNV2"/>
<proteinExistence type="predicted"/>
<gene>
    <name evidence="1" type="ORF">TTAC_LOCUS11105</name>
</gene>